<organism evidence="3 4">
    <name type="scientific">Weissella kandleri</name>
    <dbReference type="NCBI Taxonomy" id="1616"/>
    <lineage>
        <taxon>Bacteria</taxon>
        <taxon>Bacillati</taxon>
        <taxon>Bacillota</taxon>
        <taxon>Bacilli</taxon>
        <taxon>Lactobacillales</taxon>
        <taxon>Lactobacillaceae</taxon>
        <taxon>Weissella</taxon>
    </lineage>
</organism>
<dbReference type="Proteomes" id="UP000051655">
    <property type="component" value="Unassembled WGS sequence"/>
</dbReference>
<evidence type="ECO:0000256" key="1">
    <source>
        <dbReference type="SAM" id="MobiDB-lite"/>
    </source>
</evidence>
<feature type="region of interest" description="Disordered" evidence="1">
    <location>
        <begin position="48"/>
        <end position="68"/>
    </location>
</feature>
<evidence type="ECO:0000313" key="3">
    <source>
        <dbReference type="EMBL" id="KRN75829.1"/>
    </source>
</evidence>
<gene>
    <name evidence="3" type="ORF">IV73_GL000328</name>
</gene>
<feature type="transmembrane region" description="Helical" evidence="2">
    <location>
        <begin position="17"/>
        <end position="38"/>
    </location>
</feature>
<reference evidence="3 4" key="1">
    <citation type="journal article" date="2015" name="Genome Announc.">
        <title>Expanding the biotechnology potential of lactobacilli through comparative genomics of 213 strains and associated genera.</title>
        <authorList>
            <person name="Sun Z."/>
            <person name="Harris H.M."/>
            <person name="McCann A."/>
            <person name="Guo C."/>
            <person name="Argimon S."/>
            <person name="Zhang W."/>
            <person name="Yang X."/>
            <person name="Jeffery I.B."/>
            <person name="Cooney J.C."/>
            <person name="Kagawa T.F."/>
            <person name="Liu W."/>
            <person name="Song Y."/>
            <person name="Salvetti E."/>
            <person name="Wrobel A."/>
            <person name="Rasinkangas P."/>
            <person name="Parkhill J."/>
            <person name="Rea M.C."/>
            <person name="O'Sullivan O."/>
            <person name="Ritari J."/>
            <person name="Douillard F.P."/>
            <person name="Paul Ross R."/>
            <person name="Yang R."/>
            <person name="Briner A.E."/>
            <person name="Felis G.E."/>
            <person name="de Vos W.M."/>
            <person name="Barrangou R."/>
            <person name="Klaenhammer T.R."/>
            <person name="Caufield P.W."/>
            <person name="Cui Y."/>
            <person name="Zhang H."/>
            <person name="O'Toole P.W."/>
        </authorList>
    </citation>
    <scope>NUCLEOTIDE SEQUENCE [LARGE SCALE GENOMIC DNA]</scope>
    <source>
        <strain evidence="3 4">DSM 20593</strain>
    </source>
</reference>
<evidence type="ECO:0008006" key="5">
    <source>
        <dbReference type="Google" id="ProtNLM"/>
    </source>
</evidence>
<keyword evidence="2" id="KW-1133">Transmembrane helix</keyword>
<dbReference type="PATRIC" id="fig|1616.3.peg.333"/>
<evidence type="ECO:0000256" key="2">
    <source>
        <dbReference type="SAM" id="Phobius"/>
    </source>
</evidence>
<keyword evidence="2" id="KW-0812">Transmembrane</keyword>
<sequence>MPIVPGLGEDMQKNKKYWWIGGTVVVLGAILMGGWLLLDRQQQIKKTAQEPSIKNQDKPLQDGAVGKNNQRRYKISKQEQQSKQYVSSGNLTQPGQFSISPAGNRTELKLLQDLNGKMVVDQQAQYNLQQVKWQLNTPKTDEALRMAQMAFNSRDVQGDYQNLIIKYQIKNLSNHPLQMDGVKAVVLNQDYEANTLSGLDNDARLANQEIQPGAIQDSFVTVLIPHRLANQVQKVQVHFSQEAVVDFAIIPEEG</sequence>
<dbReference type="EMBL" id="JQBP01000001">
    <property type="protein sequence ID" value="KRN75829.1"/>
    <property type="molecule type" value="Genomic_DNA"/>
</dbReference>
<evidence type="ECO:0000313" key="4">
    <source>
        <dbReference type="Proteomes" id="UP000051655"/>
    </source>
</evidence>
<keyword evidence="2" id="KW-0472">Membrane</keyword>
<accession>A0A0R2JKK7</accession>
<dbReference type="AlphaFoldDB" id="A0A0R2JKK7"/>
<keyword evidence="4" id="KW-1185">Reference proteome</keyword>
<proteinExistence type="predicted"/>
<name>A0A0R2JKK7_9LACO</name>
<dbReference type="STRING" id="1616.IV73_GL000328"/>
<comment type="caution">
    <text evidence="3">The sequence shown here is derived from an EMBL/GenBank/DDBJ whole genome shotgun (WGS) entry which is preliminary data.</text>
</comment>
<protein>
    <recommendedName>
        <fullName evidence="5">DUF4352 domain-containing protein</fullName>
    </recommendedName>
</protein>